<protein>
    <submittedName>
        <fullName evidence="1">Uncharacterized protein</fullName>
    </submittedName>
</protein>
<reference evidence="1" key="1">
    <citation type="submission" date="2023-07" db="EMBL/GenBank/DDBJ databases">
        <title>draft genome sequence of fig (Ficus carica).</title>
        <authorList>
            <person name="Takahashi T."/>
            <person name="Nishimura K."/>
        </authorList>
    </citation>
    <scope>NUCLEOTIDE SEQUENCE</scope>
</reference>
<gene>
    <name evidence="1" type="ORF">TIFTF001_022015</name>
</gene>
<name>A0AA88AT70_FICCA</name>
<dbReference type="EMBL" id="BTGU01000043">
    <property type="protein sequence ID" value="GMN52873.1"/>
    <property type="molecule type" value="Genomic_DNA"/>
</dbReference>
<evidence type="ECO:0000313" key="1">
    <source>
        <dbReference type="EMBL" id="GMN52873.1"/>
    </source>
</evidence>
<proteinExistence type="predicted"/>
<dbReference type="Proteomes" id="UP001187192">
    <property type="component" value="Unassembled WGS sequence"/>
</dbReference>
<accession>A0AA88AT70</accession>
<evidence type="ECO:0000313" key="2">
    <source>
        <dbReference type="Proteomes" id="UP001187192"/>
    </source>
</evidence>
<dbReference type="AlphaFoldDB" id="A0AA88AT70"/>
<comment type="caution">
    <text evidence="1">The sequence shown here is derived from an EMBL/GenBank/DDBJ whole genome shotgun (WGS) entry which is preliminary data.</text>
</comment>
<keyword evidence="2" id="KW-1185">Reference proteome</keyword>
<sequence length="125" mass="14036">MQTQATTLNSGAKVTKNLLSRVMEIETIMNGESREEVEDISHPLIAEVMSVPVPDKFKLPTMPLYDQTIDPNDYLKRIVINNCSSIDILYKDTFTTMVLTQEQMVVTARCLYGFTGDSITPEGMI</sequence>
<organism evidence="1 2">
    <name type="scientific">Ficus carica</name>
    <name type="common">Common fig</name>
    <dbReference type="NCBI Taxonomy" id="3494"/>
    <lineage>
        <taxon>Eukaryota</taxon>
        <taxon>Viridiplantae</taxon>
        <taxon>Streptophyta</taxon>
        <taxon>Embryophyta</taxon>
        <taxon>Tracheophyta</taxon>
        <taxon>Spermatophyta</taxon>
        <taxon>Magnoliopsida</taxon>
        <taxon>eudicotyledons</taxon>
        <taxon>Gunneridae</taxon>
        <taxon>Pentapetalae</taxon>
        <taxon>rosids</taxon>
        <taxon>fabids</taxon>
        <taxon>Rosales</taxon>
        <taxon>Moraceae</taxon>
        <taxon>Ficeae</taxon>
        <taxon>Ficus</taxon>
    </lineage>
</organism>